<dbReference type="OrthoDB" id="10407019at2759"/>
<dbReference type="EMBL" id="GL377303">
    <property type="protein sequence ID" value="EFJ00001.1"/>
    <property type="molecule type" value="Genomic_DNA"/>
</dbReference>
<feature type="compositionally biased region" description="Pro residues" evidence="1">
    <location>
        <begin position="348"/>
        <end position="364"/>
    </location>
</feature>
<organism evidence="3">
    <name type="scientific">Schizophyllum commune (strain H4-8 / FGSC 9210)</name>
    <name type="common">Split gill fungus</name>
    <dbReference type="NCBI Taxonomy" id="578458"/>
    <lineage>
        <taxon>Eukaryota</taxon>
        <taxon>Fungi</taxon>
        <taxon>Dikarya</taxon>
        <taxon>Basidiomycota</taxon>
        <taxon>Agaricomycotina</taxon>
        <taxon>Agaricomycetes</taxon>
        <taxon>Agaricomycetidae</taxon>
        <taxon>Agaricales</taxon>
        <taxon>Schizophyllaceae</taxon>
        <taxon>Schizophyllum</taxon>
    </lineage>
</organism>
<feature type="compositionally biased region" description="Polar residues" evidence="1">
    <location>
        <begin position="332"/>
        <end position="343"/>
    </location>
</feature>
<dbReference type="GeneID" id="9587389"/>
<dbReference type="AlphaFoldDB" id="D8PVA9"/>
<evidence type="ECO:0000256" key="1">
    <source>
        <dbReference type="SAM" id="MobiDB-lite"/>
    </source>
</evidence>
<feature type="region of interest" description="Disordered" evidence="1">
    <location>
        <begin position="193"/>
        <end position="367"/>
    </location>
</feature>
<feature type="region of interest" description="Disordered" evidence="1">
    <location>
        <begin position="1"/>
        <end position="20"/>
    </location>
</feature>
<protein>
    <submittedName>
        <fullName evidence="2">Uncharacterized protein</fullName>
    </submittedName>
</protein>
<keyword evidence="3" id="KW-1185">Reference proteome</keyword>
<dbReference type="InParanoid" id="D8PVA9"/>
<dbReference type="Proteomes" id="UP000007431">
    <property type="component" value="Unassembled WGS sequence"/>
</dbReference>
<accession>D8PVA9</accession>
<feature type="compositionally biased region" description="Basic residues" evidence="1">
    <location>
        <begin position="293"/>
        <end position="307"/>
    </location>
</feature>
<gene>
    <name evidence="2" type="ORF">SCHCODRAFT_105131</name>
</gene>
<reference evidence="2 3" key="1">
    <citation type="journal article" date="2010" name="Nat. Biotechnol.">
        <title>Genome sequence of the model mushroom Schizophyllum commune.</title>
        <authorList>
            <person name="Ohm R.A."/>
            <person name="de Jong J.F."/>
            <person name="Lugones L.G."/>
            <person name="Aerts A."/>
            <person name="Kothe E."/>
            <person name="Stajich J.E."/>
            <person name="de Vries R.P."/>
            <person name="Record E."/>
            <person name="Levasseur A."/>
            <person name="Baker S.E."/>
            <person name="Bartholomew K.A."/>
            <person name="Coutinho P.M."/>
            <person name="Erdmann S."/>
            <person name="Fowler T.J."/>
            <person name="Gathman A.C."/>
            <person name="Lombard V."/>
            <person name="Henrissat B."/>
            <person name="Knabe N."/>
            <person name="Kuees U."/>
            <person name="Lilly W.W."/>
            <person name="Lindquist E."/>
            <person name="Lucas S."/>
            <person name="Magnuson J.K."/>
            <person name="Piumi F."/>
            <person name="Raudaskoski M."/>
            <person name="Salamov A."/>
            <person name="Schmutz J."/>
            <person name="Schwarze F.W.M.R."/>
            <person name="vanKuyk P.A."/>
            <person name="Horton J.S."/>
            <person name="Grigoriev I.V."/>
            <person name="Woesten H.A.B."/>
        </authorList>
    </citation>
    <scope>NUCLEOTIDE SEQUENCE [LARGE SCALE GENOMIC DNA]</scope>
    <source>
        <strain evidence="3">H4-8 / FGSC 9210</strain>
    </source>
</reference>
<dbReference type="HOGENOM" id="CLU_641171_0_0_1"/>
<feature type="compositionally biased region" description="Basic and acidic residues" evidence="1">
    <location>
        <begin position="282"/>
        <end position="292"/>
    </location>
</feature>
<name>D8PVA9_SCHCM</name>
<dbReference type="VEuPathDB" id="FungiDB:SCHCODRAFT_02485678"/>
<evidence type="ECO:0000313" key="2">
    <source>
        <dbReference type="EMBL" id="EFJ00001.1"/>
    </source>
</evidence>
<dbReference type="KEGG" id="scm:SCHCO_02485678"/>
<feature type="compositionally biased region" description="Basic and acidic residues" evidence="1">
    <location>
        <begin position="8"/>
        <end position="20"/>
    </location>
</feature>
<proteinExistence type="predicted"/>
<feature type="non-terminal residue" evidence="2">
    <location>
        <position position="428"/>
    </location>
</feature>
<evidence type="ECO:0000313" key="3">
    <source>
        <dbReference type="Proteomes" id="UP000007431"/>
    </source>
</evidence>
<feature type="compositionally biased region" description="Basic and acidic residues" evidence="1">
    <location>
        <begin position="250"/>
        <end position="260"/>
    </location>
</feature>
<dbReference type="RefSeq" id="XP_003034903.1">
    <property type="nucleotide sequence ID" value="XM_003034857.1"/>
</dbReference>
<sequence>MSTTGRKRQNDCPDGSRDAKLPKLDVSTVDWPAFFKDAANQASVNRFFDEPKDSKKYYALRVVRVRDRDLERKIELKAISTEVVAGQKRHLSIYVYFDAACLASLRERDITIKPQDEIYLSLKDARRAKFESDDSPVLQYHTNVIYQYRSCADQRLCGKVVNTADWFNKFASSQSLESDDMDVDEVADDRTTLAPAAPSHEESLSARTPTRSNTTKSMPTPPNTVCGSSPVNAPSVLRAEPEPEPVASEQLEHAPQRDSKQGTAGSKAKSKQKKPKPAPPAEEPHEGVEKLSKGQKKKRQEKRKKQRIAAESPNQGSAPATAEPSPKPVTVATPTIQPVQSVSAGPATPTPAPPATPATWPPPGGQIIQLTAPGEEEGSTVLTTGRGERYIALNTVENKPAGELWSVIGIVEFAKDVKQTKMGGESSH</sequence>
<feature type="compositionally biased region" description="Polar residues" evidence="1">
    <location>
        <begin position="205"/>
        <end position="232"/>
    </location>
</feature>